<organism evidence="2 3">
    <name type="scientific">OM182 bacterium MED-G28</name>
    <dbReference type="NCBI Taxonomy" id="1986256"/>
    <lineage>
        <taxon>Bacteria</taxon>
        <taxon>Pseudomonadati</taxon>
        <taxon>Pseudomonadota</taxon>
        <taxon>Gammaproteobacteria</taxon>
        <taxon>OMG group</taxon>
        <taxon>OM182 clade</taxon>
    </lineage>
</organism>
<protein>
    <recommendedName>
        <fullName evidence="4">Histidine phosphatase family protein</fullName>
    </recommendedName>
</protein>
<dbReference type="EMBL" id="NTJZ01000002">
    <property type="protein sequence ID" value="PDH34895.1"/>
    <property type="molecule type" value="Genomic_DNA"/>
</dbReference>
<keyword evidence="1" id="KW-0472">Membrane</keyword>
<dbReference type="InterPro" id="IPR013078">
    <property type="entry name" value="His_Pase_superF_clade-1"/>
</dbReference>
<dbReference type="Gene3D" id="3.40.50.1240">
    <property type="entry name" value="Phosphoglycerate mutase-like"/>
    <property type="match status" value="1"/>
</dbReference>
<keyword evidence="1" id="KW-0812">Transmembrane</keyword>
<name>A0A2A5WED7_9GAMM</name>
<keyword evidence="1" id="KW-1133">Transmembrane helix</keyword>
<dbReference type="SUPFAM" id="SSF53254">
    <property type="entry name" value="Phosphoglycerate mutase-like"/>
    <property type="match status" value="1"/>
</dbReference>
<proteinExistence type="predicted"/>
<evidence type="ECO:0000313" key="2">
    <source>
        <dbReference type="EMBL" id="PDH34895.1"/>
    </source>
</evidence>
<reference evidence="2 3" key="1">
    <citation type="submission" date="2017-08" db="EMBL/GenBank/DDBJ databases">
        <title>Fine stratification of microbial communities through a metagenomic profile of the photic zone.</title>
        <authorList>
            <person name="Haro-Moreno J.M."/>
            <person name="Lopez-Perez M."/>
            <person name="De La Torre J."/>
            <person name="Picazo A."/>
            <person name="Camacho A."/>
            <person name="Rodriguez-Valera F."/>
        </authorList>
    </citation>
    <scope>NUCLEOTIDE SEQUENCE [LARGE SCALE GENOMIC DNA]</scope>
    <source>
        <strain evidence="2">MED-G28</strain>
    </source>
</reference>
<dbReference type="InterPro" id="IPR029033">
    <property type="entry name" value="His_PPase_superfam"/>
</dbReference>
<dbReference type="Proteomes" id="UP000219329">
    <property type="component" value="Unassembled WGS sequence"/>
</dbReference>
<dbReference type="SMART" id="SM00855">
    <property type="entry name" value="PGAM"/>
    <property type="match status" value="1"/>
</dbReference>
<dbReference type="AlphaFoldDB" id="A0A2A5WED7"/>
<accession>A0A2A5WED7</accession>
<comment type="caution">
    <text evidence="2">The sequence shown here is derived from an EMBL/GenBank/DDBJ whole genome shotgun (WGS) entry which is preliminary data.</text>
</comment>
<evidence type="ECO:0008006" key="4">
    <source>
        <dbReference type="Google" id="ProtNLM"/>
    </source>
</evidence>
<dbReference type="Pfam" id="PF00300">
    <property type="entry name" value="His_Phos_1"/>
    <property type="match status" value="1"/>
</dbReference>
<evidence type="ECO:0000313" key="3">
    <source>
        <dbReference type="Proteomes" id="UP000219329"/>
    </source>
</evidence>
<feature type="transmembrane region" description="Helical" evidence="1">
    <location>
        <begin position="42"/>
        <end position="60"/>
    </location>
</feature>
<sequence length="233" mass="25789">MGSQLKSGVNYLCRVDWKAWPNVKNSVITSEKKVMRLAASKLLTALFLLLVSNMAISQILTKEEIIPLLKNGGYVIFMRHAQAPAELPTTTTASPGNLNLERQLDEKGRSDAVAFGEAIRWLEIPLGSIESSPSYRTRQTARLAGFNNVIIQEFLLQEVREIPDPVLITLRAELELKSESGNRLLISHSGNISAIFPDLDPDISQGEAIIIDPTLSIAAPLARILITEWQNFE</sequence>
<gene>
    <name evidence="2" type="ORF">CNF02_02410</name>
</gene>
<dbReference type="CDD" id="cd07040">
    <property type="entry name" value="HP"/>
    <property type="match status" value="1"/>
</dbReference>
<evidence type="ECO:0000256" key="1">
    <source>
        <dbReference type="SAM" id="Phobius"/>
    </source>
</evidence>